<feature type="chain" id="PRO_5009741638" evidence="2">
    <location>
        <begin position="23"/>
        <end position="102"/>
    </location>
</feature>
<name>A0A068YA09_ECHMU</name>
<evidence type="ECO:0000256" key="1">
    <source>
        <dbReference type="SAM" id="MobiDB-lite"/>
    </source>
</evidence>
<reference evidence="3" key="1">
    <citation type="journal article" date="2013" name="Nature">
        <title>The genomes of four tapeworm species reveal adaptations to parasitism.</title>
        <authorList>
            <person name="Tsai I.J."/>
            <person name="Zarowiecki M."/>
            <person name="Holroyd N."/>
            <person name="Garciarrubio A."/>
            <person name="Sanchez-Flores A."/>
            <person name="Brooks K.L."/>
            <person name="Tracey A."/>
            <person name="Bobes R.J."/>
            <person name="Fragoso G."/>
            <person name="Sciutto E."/>
            <person name="Aslett M."/>
            <person name="Beasley H."/>
            <person name="Bennett H.M."/>
            <person name="Cai J."/>
            <person name="Camicia F."/>
            <person name="Clark R."/>
            <person name="Cucher M."/>
            <person name="De Silva N."/>
            <person name="Day T.A."/>
            <person name="Deplazes P."/>
            <person name="Estrada K."/>
            <person name="Fernandez C."/>
            <person name="Holland P.W."/>
            <person name="Hou J."/>
            <person name="Hu S."/>
            <person name="Huckvale T."/>
            <person name="Hung S.S."/>
            <person name="Kamenetzky L."/>
            <person name="Keane J.A."/>
            <person name="Kiss F."/>
            <person name="Koziol U."/>
            <person name="Lambert O."/>
            <person name="Liu K."/>
            <person name="Luo X."/>
            <person name="Luo Y."/>
            <person name="Macchiaroli N."/>
            <person name="Nichol S."/>
            <person name="Paps J."/>
            <person name="Parkinson J."/>
            <person name="Pouchkina-Stantcheva N."/>
            <person name="Riddiford N."/>
            <person name="Rosenzvit M."/>
            <person name="Salinas G."/>
            <person name="Wasmuth J.D."/>
            <person name="Zamanian M."/>
            <person name="Zheng Y."/>
            <person name="Cai X."/>
            <person name="Soberon X."/>
            <person name="Olson P.D."/>
            <person name="Laclette J.P."/>
            <person name="Brehm K."/>
            <person name="Berriman M."/>
            <person name="Garciarrubio A."/>
            <person name="Bobes R.J."/>
            <person name="Fragoso G."/>
            <person name="Sanchez-Flores A."/>
            <person name="Estrada K."/>
            <person name="Cevallos M.A."/>
            <person name="Morett E."/>
            <person name="Gonzalez V."/>
            <person name="Portillo T."/>
            <person name="Ochoa-Leyva A."/>
            <person name="Jose M.V."/>
            <person name="Sciutto E."/>
            <person name="Landa A."/>
            <person name="Jimenez L."/>
            <person name="Valdes V."/>
            <person name="Carrero J.C."/>
            <person name="Larralde C."/>
            <person name="Morales-Montor J."/>
            <person name="Limon-Lason J."/>
            <person name="Soberon X."/>
            <person name="Laclette J.P."/>
        </authorList>
    </citation>
    <scope>NUCLEOTIDE SEQUENCE [LARGE SCALE GENOMIC DNA]</scope>
</reference>
<dbReference type="OMA" id="HNGRGPE"/>
<protein>
    <submittedName>
        <fullName evidence="3">Expressed conserved protein</fullName>
    </submittedName>
</protein>
<evidence type="ECO:0000313" key="4">
    <source>
        <dbReference type="Proteomes" id="UP000017246"/>
    </source>
</evidence>
<feature type="region of interest" description="Disordered" evidence="1">
    <location>
        <begin position="76"/>
        <end position="102"/>
    </location>
</feature>
<dbReference type="Proteomes" id="UP000017246">
    <property type="component" value="Unassembled WGS sequence"/>
</dbReference>
<sequence length="102" mass="11754">MRGSTLFLSCLLLVLLAVSTSGSRYVHHRKHNSLGVRNHHGKGYLYRHNGRGPEPYLVRRNADDSSLSSHLRYLQDTAGPDVDRTKAQQLAKQRSQRRRRYN</sequence>
<accession>A0A068YA09</accession>
<feature type="region of interest" description="Disordered" evidence="1">
    <location>
        <begin position="39"/>
        <end position="60"/>
    </location>
</feature>
<keyword evidence="2" id="KW-0732">Signal</keyword>
<organism evidence="3 4">
    <name type="scientific">Echinococcus multilocularis</name>
    <name type="common">Fox tapeworm</name>
    <dbReference type="NCBI Taxonomy" id="6211"/>
    <lineage>
        <taxon>Eukaryota</taxon>
        <taxon>Metazoa</taxon>
        <taxon>Spiralia</taxon>
        <taxon>Lophotrochozoa</taxon>
        <taxon>Platyhelminthes</taxon>
        <taxon>Cestoda</taxon>
        <taxon>Eucestoda</taxon>
        <taxon>Cyclophyllidea</taxon>
        <taxon>Taeniidae</taxon>
        <taxon>Echinococcus</taxon>
    </lineage>
</organism>
<dbReference type="AlphaFoldDB" id="A0A068YA09"/>
<feature type="signal peptide" evidence="2">
    <location>
        <begin position="1"/>
        <end position="22"/>
    </location>
</feature>
<keyword evidence="4" id="KW-1185">Reference proteome</keyword>
<reference evidence="3" key="2">
    <citation type="submission" date="2015-11" db="EMBL/GenBank/DDBJ databases">
        <authorList>
            <person name="Zhang Y."/>
            <person name="Guo Z."/>
        </authorList>
    </citation>
    <scope>NUCLEOTIDE SEQUENCE</scope>
</reference>
<dbReference type="EMBL" id="LN902845">
    <property type="protein sequence ID" value="CUT99392.1"/>
    <property type="molecule type" value="Genomic_DNA"/>
</dbReference>
<proteinExistence type="predicted"/>
<evidence type="ECO:0000256" key="2">
    <source>
        <dbReference type="SAM" id="SignalP"/>
    </source>
</evidence>
<evidence type="ECO:0000313" key="3">
    <source>
        <dbReference type="EMBL" id="CUT99392.1"/>
    </source>
</evidence>